<feature type="transmembrane region" description="Helical" evidence="1">
    <location>
        <begin position="167"/>
        <end position="186"/>
    </location>
</feature>
<sequence>MACECRKCIQRCKANGEIRGKDAGPNTSTNGDWANGFATLPVFSIRRREERKKIDVATHVAYNGIQYESINSKTLADIVIRSIQKRLTKNCGTPCIHITYNFTYKLSQQRHEELIMNESVSIGDRMGEYHEIYIPISIMWFLLQTRMQERTSSTRCKACIAYNNPRSCWFVGLLPTFVVIYVAPIFREASVKGNSIRTGIASKLKFVLFLTAYPYSIHSSNIAVTIVKKAENKKQQPELVSVVNSKKKQKLSTISASSDWLLLFWFLLFCQGLNPS</sequence>
<feature type="transmembrane region" description="Helical" evidence="1">
    <location>
        <begin position="206"/>
        <end position="227"/>
    </location>
</feature>
<keyword evidence="1" id="KW-0812">Transmembrane</keyword>
<evidence type="ECO:0000313" key="3">
    <source>
        <dbReference type="Proteomes" id="UP000007755"/>
    </source>
</evidence>
<dbReference type="Proteomes" id="UP000007755">
    <property type="component" value="Unassembled WGS sequence"/>
</dbReference>
<dbReference type="InParanoid" id="F4WD11"/>
<dbReference type="AlphaFoldDB" id="F4WD11"/>
<evidence type="ECO:0000256" key="1">
    <source>
        <dbReference type="SAM" id="Phobius"/>
    </source>
</evidence>
<dbReference type="EMBL" id="GL888077">
    <property type="protein sequence ID" value="EGI67918.1"/>
    <property type="molecule type" value="Genomic_DNA"/>
</dbReference>
<reference evidence="2" key="1">
    <citation type="submission" date="2011-02" db="EMBL/GenBank/DDBJ databases">
        <title>The genome of the leaf-cutting ant Acromyrmex echinatior suggests key adaptations to social evolution and fungus farming.</title>
        <authorList>
            <person name="Nygaard S."/>
            <person name="Zhang G."/>
        </authorList>
    </citation>
    <scope>NUCLEOTIDE SEQUENCE</scope>
</reference>
<name>F4WD11_ACREC</name>
<keyword evidence="1" id="KW-0472">Membrane</keyword>
<keyword evidence="1" id="KW-1133">Transmembrane helix</keyword>
<proteinExistence type="predicted"/>
<organism evidence="3">
    <name type="scientific">Acromyrmex echinatior</name>
    <name type="common">Panamanian leafcutter ant</name>
    <name type="synonym">Acromyrmex octospinosus echinatior</name>
    <dbReference type="NCBI Taxonomy" id="103372"/>
    <lineage>
        <taxon>Eukaryota</taxon>
        <taxon>Metazoa</taxon>
        <taxon>Ecdysozoa</taxon>
        <taxon>Arthropoda</taxon>
        <taxon>Hexapoda</taxon>
        <taxon>Insecta</taxon>
        <taxon>Pterygota</taxon>
        <taxon>Neoptera</taxon>
        <taxon>Endopterygota</taxon>
        <taxon>Hymenoptera</taxon>
        <taxon>Apocrita</taxon>
        <taxon>Aculeata</taxon>
        <taxon>Formicoidea</taxon>
        <taxon>Formicidae</taxon>
        <taxon>Myrmicinae</taxon>
        <taxon>Acromyrmex</taxon>
    </lineage>
</organism>
<keyword evidence="3" id="KW-1185">Reference proteome</keyword>
<evidence type="ECO:0000313" key="2">
    <source>
        <dbReference type="EMBL" id="EGI67918.1"/>
    </source>
</evidence>
<accession>F4WD11</accession>
<protein>
    <submittedName>
        <fullName evidence="2">Uncharacterized protein</fullName>
    </submittedName>
</protein>
<gene>
    <name evidence="2" type="ORF">G5I_03451</name>
</gene>